<feature type="non-terminal residue" evidence="2">
    <location>
        <position position="42"/>
    </location>
</feature>
<dbReference type="AlphaFoldDB" id="A0A8S3FG17"/>
<feature type="region of interest" description="Disordered" evidence="1">
    <location>
        <begin position="1"/>
        <end position="42"/>
    </location>
</feature>
<protein>
    <submittedName>
        <fullName evidence="2">Uncharacterized protein</fullName>
    </submittedName>
</protein>
<evidence type="ECO:0000313" key="3">
    <source>
        <dbReference type="Proteomes" id="UP000676336"/>
    </source>
</evidence>
<sequence>MNDKPNYGQQTASYVPPNSNHYSPTNNYPSVNSYPPMDNYPP</sequence>
<dbReference type="Proteomes" id="UP000676336">
    <property type="component" value="Unassembled WGS sequence"/>
</dbReference>
<accession>A0A8S3FG17</accession>
<name>A0A8S3FG17_9BILA</name>
<organism evidence="2 3">
    <name type="scientific">Rotaria magnacalcarata</name>
    <dbReference type="NCBI Taxonomy" id="392030"/>
    <lineage>
        <taxon>Eukaryota</taxon>
        <taxon>Metazoa</taxon>
        <taxon>Spiralia</taxon>
        <taxon>Gnathifera</taxon>
        <taxon>Rotifera</taxon>
        <taxon>Eurotatoria</taxon>
        <taxon>Bdelloidea</taxon>
        <taxon>Philodinida</taxon>
        <taxon>Philodinidae</taxon>
        <taxon>Rotaria</taxon>
    </lineage>
</organism>
<reference evidence="2" key="1">
    <citation type="submission" date="2021-02" db="EMBL/GenBank/DDBJ databases">
        <authorList>
            <person name="Nowell W R."/>
        </authorList>
    </citation>
    <scope>NUCLEOTIDE SEQUENCE</scope>
</reference>
<comment type="caution">
    <text evidence="2">The sequence shown here is derived from an EMBL/GenBank/DDBJ whole genome shotgun (WGS) entry which is preliminary data.</text>
</comment>
<feature type="compositionally biased region" description="Polar residues" evidence="1">
    <location>
        <begin position="7"/>
        <end position="33"/>
    </location>
</feature>
<proteinExistence type="predicted"/>
<evidence type="ECO:0000313" key="2">
    <source>
        <dbReference type="EMBL" id="CAF5120271.1"/>
    </source>
</evidence>
<gene>
    <name evidence="2" type="ORF">SMN809_LOCUS62489</name>
</gene>
<evidence type="ECO:0000256" key="1">
    <source>
        <dbReference type="SAM" id="MobiDB-lite"/>
    </source>
</evidence>
<dbReference type="EMBL" id="CAJOBI010260101">
    <property type="protein sequence ID" value="CAF5120271.1"/>
    <property type="molecule type" value="Genomic_DNA"/>
</dbReference>